<evidence type="ECO:0000313" key="1">
    <source>
        <dbReference type="EMBL" id="KAH7990244.1"/>
    </source>
</evidence>
<name>A0ACB8ECI1_9SAUR</name>
<reference evidence="1" key="1">
    <citation type="submission" date="2021-08" db="EMBL/GenBank/DDBJ databases">
        <title>The first chromosome-level gecko genome reveals the dynamic sex chromosomes of Neotropical dwarf geckos (Sphaerodactylidae: Sphaerodactylus).</title>
        <authorList>
            <person name="Pinto B.J."/>
            <person name="Keating S.E."/>
            <person name="Gamble T."/>
        </authorList>
    </citation>
    <scope>NUCLEOTIDE SEQUENCE</scope>
    <source>
        <strain evidence="1">TG3544</strain>
    </source>
</reference>
<sequence length="503" mass="55540">MPEGRVAVVCASLPRPASANPKGMEKGRAVVLQERSRFPPSPAPSGPRFPFQASSIRQRFCNRERGSAVTFPNSTLETLVKGGGSGGPQGCPLEQPHLRITPVSKGSRLQACTRPFTGEQERLGQDYMNGVGSRVWLTTQNHSTLVTERSAVPFLPVNPEYSATRNQGRQKLARFNAREFATLIIDILSEAKRRQQGKGLVSPTETLDSGLHGPNDVDDQHDYDSVASDEDPDQEPLRGGNAARNNRARSMDSSDLSGRPHITPAGTWRLTVTSLRHRSTRGSWTMRPCIDCTIGGIYGSEGWLHPRSMPFPPIFSLMSCQSDESYAWETGPPWQWNADRLRQGGTYAQHGRESFPGSGARNDDLHPEPRSPWKGPWTQEAVRRASSLKAGQGHKNIQELLRAAQRSSSRDSFVPCSEKIHMAVTEMASLFPKKPALETVRSSLRLLNASAYRLQSECRKTVPPEPGAPVDYQLLTQQVIQCAYDIAKAAKQLVTITTREKKQ</sequence>
<evidence type="ECO:0000313" key="2">
    <source>
        <dbReference type="Proteomes" id="UP000827872"/>
    </source>
</evidence>
<comment type="caution">
    <text evidence="1">The sequence shown here is derived from an EMBL/GenBank/DDBJ whole genome shotgun (WGS) entry which is preliminary data.</text>
</comment>
<dbReference type="Proteomes" id="UP000827872">
    <property type="component" value="Linkage Group LG16"/>
</dbReference>
<gene>
    <name evidence="1" type="ORF">K3G42_004770</name>
</gene>
<accession>A0ACB8ECI1</accession>
<dbReference type="EMBL" id="CM037629">
    <property type="protein sequence ID" value="KAH7990244.1"/>
    <property type="molecule type" value="Genomic_DNA"/>
</dbReference>
<keyword evidence="2" id="KW-1185">Reference proteome</keyword>
<protein>
    <submittedName>
        <fullName evidence="1">Uncharacterized protein</fullName>
    </submittedName>
</protein>
<proteinExistence type="predicted"/>
<organism evidence="1 2">
    <name type="scientific">Sphaerodactylus townsendi</name>
    <dbReference type="NCBI Taxonomy" id="933632"/>
    <lineage>
        <taxon>Eukaryota</taxon>
        <taxon>Metazoa</taxon>
        <taxon>Chordata</taxon>
        <taxon>Craniata</taxon>
        <taxon>Vertebrata</taxon>
        <taxon>Euteleostomi</taxon>
        <taxon>Lepidosauria</taxon>
        <taxon>Squamata</taxon>
        <taxon>Bifurcata</taxon>
        <taxon>Gekkota</taxon>
        <taxon>Sphaerodactylidae</taxon>
        <taxon>Sphaerodactylus</taxon>
    </lineage>
</organism>